<dbReference type="InterPro" id="IPR036291">
    <property type="entry name" value="NAD(P)-bd_dom_sf"/>
</dbReference>
<reference evidence="11 12" key="1">
    <citation type="submission" date="2016-10" db="EMBL/GenBank/DDBJ databases">
        <authorList>
            <person name="de Groot N.N."/>
        </authorList>
    </citation>
    <scope>NUCLEOTIDE SEQUENCE [LARGE SCALE GENOMIC DNA]</scope>
    <source>
        <strain evidence="11 12">MP1X4</strain>
    </source>
</reference>
<dbReference type="OrthoDB" id="9801785at2"/>
<evidence type="ECO:0000256" key="3">
    <source>
        <dbReference type="ARBA" id="ARBA00004947"/>
    </source>
</evidence>
<evidence type="ECO:0000256" key="1">
    <source>
        <dbReference type="ARBA" id="ARBA00000083"/>
    </source>
</evidence>
<dbReference type="GO" id="GO:0006012">
    <property type="term" value="P:galactose metabolic process"/>
    <property type="evidence" value="ECO:0007669"/>
    <property type="project" value="UniProtKB-UniPathway"/>
</dbReference>
<organism evidence="11 12">
    <name type="scientific">Mucilaginibacter mallensis</name>
    <dbReference type="NCBI Taxonomy" id="652787"/>
    <lineage>
        <taxon>Bacteria</taxon>
        <taxon>Pseudomonadati</taxon>
        <taxon>Bacteroidota</taxon>
        <taxon>Sphingobacteriia</taxon>
        <taxon>Sphingobacteriales</taxon>
        <taxon>Sphingobacteriaceae</taxon>
        <taxon>Mucilaginibacter</taxon>
    </lineage>
</organism>
<keyword evidence="7 9" id="KW-0520">NAD</keyword>
<dbReference type="PANTHER" id="PTHR43725:SF47">
    <property type="entry name" value="UDP-GLUCOSE 4-EPIMERASE"/>
    <property type="match status" value="1"/>
</dbReference>
<sequence length="341" mass="37616">MAKILVTGGLGFIGSHTVVELVNAGYEPVIIDNLSNSSPKILDQLTKIIGFKPIFHKIDLCDEHAVKKLAETEPDVEGIIHFAAFKAVGESVHLPLKYYRNNFYSMLNLLDAYAGKPINFVFSSSCTVYGQPDVLPVTEDAPVKAAQSPYGNTKQIAEEMLKDMIAAGSDYKVVSLRYFNPVGAHDSALIGELPIGVPQNLVPFITQTAIGKREKLTVFGNDYDTPDGSCVRDYIHVVDLAKAHVAALKLMEKPEFTGYDVFNIGTGDGSTVLQVINTFERVTGVKLRHEIGPRREGDVEKVWGDVTKSTNKLHWKTELNIDDMMASAWEWEKYLAENPLG</sequence>
<evidence type="ECO:0000313" key="11">
    <source>
        <dbReference type="EMBL" id="SDR85211.1"/>
    </source>
</evidence>
<keyword evidence="12" id="KW-1185">Reference proteome</keyword>
<comment type="pathway">
    <text evidence="3 9">Carbohydrate metabolism; galactose metabolism.</text>
</comment>
<feature type="domain" description="NAD(P)-binding" evidence="10">
    <location>
        <begin position="5"/>
        <end position="326"/>
    </location>
</feature>
<protein>
    <recommendedName>
        <fullName evidence="6 9">UDP-glucose 4-epimerase</fullName>
        <ecNumber evidence="5 9">5.1.3.2</ecNumber>
    </recommendedName>
</protein>
<gene>
    <name evidence="11" type="ORF">SAMN05216490_0062</name>
</gene>
<evidence type="ECO:0000259" key="10">
    <source>
        <dbReference type="Pfam" id="PF16363"/>
    </source>
</evidence>
<comment type="cofactor">
    <cofactor evidence="2 9">
        <name>NAD(+)</name>
        <dbReference type="ChEBI" id="CHEBI:57540"/>
    </cofactor>
</comment>
<dbReference type="RefSeq" id="WP_091367606.1">
    <property type="nucleotide sequence ID" value="NZ_LT629740.1"/>
</dbReference>
<dbReference type="CDD" id="cd05247">
    <property type="entry name" value="UDP_G4E_1_SDR_e"/>
    <property type="match status" value="1"/>
</dbReference>
<dbReference type="EMBL" id="LT629740">
    <property type="protein sequence ID" value="SDR85211.1"/>
    <property type="molecule type" value="Genomic_DNA"/>
</dbReference>
<accession>A0A1H1MEF1</accession>
<evidence type="ECO:0000256" key="6">
    <source>
        <dbReference type="ARBA" id="ARBA00018569"/>
    </source>
</evidence>
<dbReference type="UniPathway" id="UPA00214"/>
<dbReference type="STRING" id="652787.SAMN05216490_0062"/>
<dbReference type="PANTHER" id="PTHR43725">
    <property type="entry name" value="UDP-GLUCOSE 4-EPIMERASE"/>
    <property type="match status" value="1"/>
</dbReference>
<dbReference type="GO" id="GO:0005829">
    <property type="term" value="C:cytosol"/>
    <property type="evidence" value="ECO:0007669"/>
    <property type="project" value="TreeGrafter"/>
</dbReference>
<comment type="catalytic activity">
    <reaction evidence="1 9">
        <text>UDP-alpha-D-glucose = UDP-alpha-D-galactose</text>
        <dbReference type="Rhea" id="RHEA:22168"/>
        <dbReference type="ChEBI" id="CHEBI:58885"/>
        <dbReference type="ChEBI" id="CHEBI:66914"/>
        <dbReference type="EC" id="5.1.3.2"/>
    </reaction>
</comment>
<evidence type="ECO:0000256" key="2">
    <source>
        <dbReference type="ARBA" id="ARBA00001911"/>
    </source>
</evidence>
<dbReference type="InterPro" id="IPR005886">
    <property type="entry name" value="UDP_G4E"/>
</dbReference>
<evidence type="ECO:0000256" key="4">
    <source>
        <dbReference type="ARBA" id="ARBA00007637"/>
    </source>
</evidence>
<dbReference type="Proteomes" id="UP000199679">
    <property type="component" value="Chromosome I"/>
</dbReference>
<proteinExistence type="inferred from homology"/>
<evidence type="ECO:0000256" key="8">
    <source>
        <dbReference type="ARBA" id="ARBA00023235"/>
    </source>
</evidence>
<dbReference type="GO" id="GO:0003978">
    <property type="term" value="F:UDP-glucose 4-epimerase activity"/>
    <property type="evidence" value="ECO:0007669"/>
    <property type="project" value="UniProtKB-UniRule"/>
</dbReference>
<dbReference type="Gene3D" id="3.40.50.720">
    <property type="entry name" value="NAD(P)-binding Rossmann-like Domain"/>
    <property type="match status" value="1"/>
</dbReference>
<comment type="subunit">
    <text evidence="9">Homodimer.</text>
</comment>
<dbReference type="AlphaFoldDB" id="A0A1H1MEF1"/>
<keyword evidence="8 9" id="KW-0413">Isomerase</keyword>
<comment type="similarity">
    <text evidence="4 9">Belongs to the NAD(P)-dependent epimerase/dehydratase family.</text>
</comment>
<evidence type="ECO:0000256" key="5">
    <source>
        <dbReference type="ARBA" id="ARBA00013189"/>
    </source>
</evidence>
<dbReference type="Gene3D" id="3.90.25.10">
    <property type="entry name" value="UDP-galactose 4-epimerase, domain 1"/>
    <property type="match status" value="1"/>
</dbReference>
<dbReference type="SUPFAM" id="SSF51735">
    <property type="entry name" value="NAD(P)-binding Rossmann-fold domains"/>
    <property type="match status" value="1"/>
</dbReference>
<dbReference type="EC" id="5.1.3.2" evidence="5 9"/>
<dbReference type="Pfam" id="PF16363">
    <property type="entry name" value="GDP_Man_Dehyd"/>
    <property type="match status" value="1"/>
</dbReference>
<evidence type="ECO:0000313" key="12">
    <source>
        <dbReference type="Proteomes" id="UP000199679"/>
    </source>
</evidence>
<evidence type="ECO:0000256" key="7">
    <source>
        <dbReference type="ARBA" id="ARBA00023027"/>
    </source>
</evidence>
<name>A0A1H1MEF1_MUCMA</name>
<keyword evidence="9" id="KW-0119">Carbohydrate metabolism</keyword>
<dbReference type="NCBIfam" id="TIGR01179">
    <property type="entry name" value="galE"/>
    <property type="match status" value="1"/>
</dbReference>
<evidence type="ECO:0000256" key="9">
    <source>
        <dbReference type="RuleBase" id="RU366046"/>
    </source>
</evidence>
<dbReference type="InterPro" id="IPR016040">
    <property type="entry name" value="NAD(P)-bd_dom"/>
</dbReference>